<dbReference type="EMBL" id="UOET01000303">
    <property type="protein sequence ID" value="VAW28967.1"/>
    <property type="molecule type" value="Genomic_DNA"/>
</dbReference>
<proteinExistence type="predicted"/>
<accession>A0A3B0UUG4</accession>
<name>A0A3B0UUG4_9ZZZZ</name>
<evidence type="ECO:0000259" key="1">
    <source>
        <dbReference type="Pfam" id="PF05050"/>
    </source>
</evidence>
<dbReference type="AlphaFoldDB" id="A0A3B0UUG4"/>
<protein>
    <recommendedName>
        <fullName evidence="1">Methyltransferase FkbM domain-containing protein</fullName>
    </recommendedName>
</protein>
<reference evidence="2" key="1">
    <citation type="submission" date="2018-06" db="EMBL/GenBank/DDBJ databases">
        <authorList>
            <person name="Zhirakovskaya E."/>
        </authorList>
    </citation>
    <scope>NUCLEOTIDE SEQUENCE</scope>
</reference>
<dbReference type="Gene3D" id="3.40.50.150">
    <property type="entry name" value="Vaccinia Virus protein VP39"/>
    <property type="match status" value="2"/>
</dbReference>
<sequence>MVKQKKSLYNKTVPKFIRRPVRNRQLKKTILEYYSSLPVESINEEERAALNYLKNNKLCTFPYSFQYNYKCENISVYKDEALGLKYILTDGKRLYFRRKSSSRGIRRNYNYLLMEQDLNSPHRYLNDNFDVEDNDILVDVGAAEGNLALSVIEKVSKVYLFETDEDWIEALKATFAPWKDKVEIINKFVSDINDEKTVSLDQFFKDREKYSFLKIDVEGAENEVLNGCETFLSSDVPCKIAVCCYHKPNDEHLFNERLLKRGFSTSFSHGYMIFDEPKTFFPPYLRKGILRGKKVVGKLAEY</sequence>
<dbReference type="InterPro" id="IPR006342">
    <property type="entry name" value="FkbM_mtfrase"/>
</dbReference>
<dbReference type="SUPFAM" id="SSF53335">
    <property type="entry name" value="S-adenosyl-L-methionine-dependent methyltransferases"/>
    <property type="match status" value="1"/>
</dbReference>
<gene>
    <name evidence="2" type="ORF">MNBD_BACTEROID07-618</name>
</gene>
<feature type="domain" description="Methyltransferase FkbM" evidence="1">
    <location>
        <begin position="150"/>
        <end position="251"/>
    </location>
</feature>
<dbReference type="InterPro" id="IPR029063">
    <property type="entry name" value="SAM-dependent_MTases_sf"/>
</dbReference>
<organism evidence="2">
    <name type="scientific">hydrothermal vent metagenome</name>
    <dbReference type="NCBI Taxonomy" id="652676"/>
    <lineage>
        <taxon>unclassified sequences</taxon>
        <taxon>metagenomes</taxon>
        <taxon>ecological metagenomes</taxon>
    </lineage>
</organism>
<evidence type="ECO:0000313" key="2">
    <source>
        <dbReference type="EMBL" id="VAW28967.1"/>
    </source>
</evidence>
<dbReference type="Pfam" id="PF05050">
    <property type="entry name" value="Methyltransf_21"/>
    <property type="match status" value="1"/>
</dbReference>